<dbReference type="GO" id="GO:0071949">
    <property type="term" value="F:FAD binding"/>
    <property type="evidence" value="ECO:0007669"/>
    <property type="project" value="InterPro"/>
</dbReference>
<proteinExistence type="predicted"/>
<name>A0AAN0RFT8_9PROT</name>
<protein>
    <submittedName>
        <fullName evidence="3">L-gulonolactone oxidase</fullName>
        <ecNumber evidence="3">1.1.3.8</ecNumber>
    </submittedName>
</protein>
<dbReference type="InterPro" id="IPR016166">
    <property type="entry name" value="FAD-bd_PCMH"/>
</dbReference>
<evidence type="ECO:0000259" key="2">
    <source>
        <dbReference type="PROSITE" id="PS51387"/>
    </source>
</evidence>
<dbReference type="PANTHER" id="PTHR43762:SF1">
    <property type="entry name" value="D-ARABINONO-1,4-LACTONE OXIDASE"/>
    <property type="match status" value="1"/>
</dbReference>
<keyword evidence="1" id="KW-0274">FAD</keyword>
<evidence type="ECO:0000313" key="3">
    <source>
        <dbReference type="EMBL" id="AHJ64184.1"/>
    </source>
</evidence>
<dbReference type="SUPFAM" id="SSF56176">
    <property type="entry name" value="FAD-binding/transporter-associated domain-like"/>
    <property type="match status" value="1"/>
</dbReference>
<dbReference type="PROSITE" id="PS51387">
    <property type="entry name" value="FAD_PCMH"/>
    <property type="match status" value="1"/>
</dbReference>
<dbReference type="PANTHER" id="PTHR43762">
    <property type="entry name" value="L-GULONOLACTONE OXIDASE"/>
    <property type="match status" value="1"/>
</dbReference>
<dbReference type="InterPro" id="IPR010031">
    <property type="entry name" value="FAD_lactone_oxidase-like"/>
</dbReference>
<sequence length="447" mass="48949">MMMAASPFTLRTDICSWGRVVREPHYVARPTFPAALSSLTGPESDSSSLLAVGLRRSYGDTPLNAGGRLIEMTGLNRFIHFDAQNGIVRADAGMSLSDLLRFTVPKGWFTATSPGTRFVTLGGAVANDVHGKNHHSAGSFGCSVRALGLLRGNGERRVLEARSDNGLFAATLGGLGLTGVIEWVELQLSPIASAWLDVETIPYGNIDAFWDLAAESAGGFEHTVAWIDCLSRGPHAGRGIFTRANWRRDGRLDPHDDRSWKSVPLDAPGFALNRFSVRAFNELYYRAHQRKAGKQVQHYSQHFYPLDAIRSWNRLYGARGMLQYQCVLPFETARAAMPVLLDAIACSGEASFLAVLKTFGEKVSPGLLSFPRPGATLALDFPFRGAGTLATLLRLDEIVREAGGALYPAKDGRMSAGMFRQSFPRLDQFLPHKDPVMTSSFWQRVSQ</sequence>
<dbReference type="InterPro" id="IPR006094">
    <property type="entry name" value="Oxid_FAD_bind_N"/>
</dbReference>
<dbReference type="Gene3D" id="3.30.465.10">
    <property type="match status" value="1"/>
</dbReference>
<dbReference type="KEGG" id="gbc:GbCGDNIH3_2280"/>
<dbReference type="GO" id="GO:0050105">
    <property type="term" value="F:L-gulonolactone oxidase activity"/>
    <property type="evidence" value="ECO:0007669"/>
    <property type="project" value="UniProtKB-EC"/>
</dbReference>
<organism evidence="3 4">
    <name type="scientific">Granulibacter bethesdensis</name>
    <dbReference type="NCBI Taxonomy" id="364410"/>
    <lineage>
        <taxon>Bacteria</taxon>
        <taxon>Pseudomonadati</taxon>
        <taxon>Pseudomonadota</taxon>
        <taxon>Alphaproteobacteria</taxon>
        <taxon>Acetobacterales</taxon>
        <taxon>Acetobacteraceae</taxon>
        <taxon>Granulibacter</taxon>
    </lineage>
</organism>
<dbReference type="EMBL" id="CP003181">
    <property type="protein sequence ID" value="AHJ64184.1"/>
    <property type="molecule type" value="Genomic_DNA"/>
</dbReference>
<dbReference type="EC" id="1.1.3.8" evidence="3"/>
<feature type="domain" description="FAD-binding PCMH-type" evidence="2">
    <location>
        <begin position="19"/>
        <end position="191"/>
    </location>
</feature>
<accession>A0AAN0RFT8</accession>
<keyword evidence="1" id="KW-0285">Flavoprotein</keyword>
<dbReference type="Pfam" id="PF01565">
    <property type="entry name" value="FAD_binding_4"/>
    <property type="match status" value="1"/>
</dbReference>
<gene>
    <name evidence="3" type="ORF">GbCGDNIH3_2280</name>
</gene>
<evidence type="ECO:0000256" key="1">
    <source>
        <dbReference type="ARBA" id="ARBA00022827"/>
    </source>
</evidence>
<reference evidence="4" key="1">
    <citation type="submission" date="2012-06" db="EMBL/GenBank/DDBJ databases">
        <title>Genome analysis of multiple Granulibacter bethesdensis isolates demonstrates substantial genome diversity.</title>
        <authorList>
            <person name="Greenberg D.E."/>
            <person name="Porcella S.F."/>
            <person name="Zarember K."/>
            <person name="Zelazny A.M."/>
            <person name="Bruno D."/>
            <person name="Martens C."/>
            <person name="Barbian K.D."/>
            <person name="Jaske E."/>
            <person name="Holland S.M."/>
        </authorList>
    </citation>
    <scope>NUCLEOTIDE SEQUENCE [LARGE SCALE GENOMIC DNA]</scope>
    <source>
        <strain evidence="4">CGDNIH3</strain>
    </source>
</reference>
<dbReference type="InterPro" id="IPR016169">
    <property type="entry name" value="FAD-bd_PCMH_sub2"/>
</dbReference>
<dbReference type="InterPro" id="IPR036318">
    <property type="entry name" value="FAD-bd_PCMH-like_sf"/>
</dbReference>
<dbReference type="Proteomes" id="UP000019438">
    <property type="component" value="Chromosome"/>
</dbReference>
<keyword evidence="3" id="KW-0560">Oxidoreductase</keyword>
<evidence type="ECO:0000313" key="4">
    <source>
        <dbReference type="Proteomes" id="UP000019438"/>
    </source>
</evidence>
<dbReference type="AlphaFoldDB" id="A0AAN0RFT8"/>